<evidence type="ECO:0000313" key="3">
    <source>
        <dbReference type="Proteomes" id="UP001165079"/>
    </source>
</evidence>
<comment type="caution">
    <text evidence="2">The sequence shown here is derived from an EMBL/GenBank/DDBJ whole genome shotgun (WGS) entry which is preliminary data.</text>
</comment>
<dbReference type="Gene3D" id="1.10.260.40">
    <property type="entry name" value="lambda repressor-like DNA-binding domains"/>
    <property type="match status" value="1"/>
</dbReference>
<evidence type="ECO:0000313" key="2">
    <source>
        <dbReference type="EMBL" id="GLZ81362.1"/>
    </source>
</evidence>
<protein>
    <submittedName>
        <fullName evidence="2">Transcriptional regulator</fullName>
    </submittedName>
</protein>
<dbReference type="PROSITE" id="PS50943">
    <property type="entry name" value="HTH_CROC1"/>
    <property type="match status" value="1"/>
</dbReference>
<dbReference type="InterPro" id="IPR043917">
    <property type="entry name" value="DUF5753"/>
</dbReference>
<reference evidence="2" key="1">
    <citation type="submission" date="2023-03" db="EMBL/GenBank/DDBJ databases">
        <title>Actinorhabdospora filicis NBRC 111898.</title>
        <authorList>
            <person name="Ichikawa N."/>
            <person name="Sato H."/>
            <person name="Tonouchi N."/>
        </authorList>
    </citation>
    <scope>NUCLEOTIDE SEQUENCE</scope>
    <source>
        <strain evidence="2">NBRC 111898</strain>
    </source>
</reference>
<keyword evidence="3" id="KW-1185">Reference proteome</keyword>
<dbReference type="GO" id="GO:0003677">
    <property type="term" value="F:DNA binding"/>
    <property type="evidence" value="ECO:0007669"/>
    <property type="project" value="InterPro"/>
</dbReference>
<dbReference type="InterPro" id="IPR010982">
    <property type="entry name" value="Lambda_DNA-bd_dom_sf"/>
</dbReference>
<dbReference type="SMART" id="SM00530">
    <property type="entry name" value="HTH_XRE"/>
    <property type="match status" value="1"/>
</dbReference>
<name>A0A9W6ST54_9ACTN</name>
<accession>A0A9W6ST54</accession>
<dbReference type="Pfam" id="PF13560">
    <property type="entry name" value="HTH_31"/>
    <property type="match status" value="1"/>
</dbReference>
<proteinExistence type="predicted"/>
<dbReference type="SUPFAM" id="SSF47413">
    <property type="entry name" value="lambda repressor-like DNA-binding domains"/>
    <property type="match status" value="1"/>
</dbReference>
<evidence type="ECO:0000259" key="1">
    <source>
        <dbReference type="PROSITE" id="PS50943"/>
    </source>
</evidence>
<dbReference type="EMBL" id="BSTX01000005">
    <property type="protein sequence ID" value="GLZ81362.1"/>
    <property type="molecule type" value="Genomic_DNA"/>
</dbReference>
<gene>
    <name evidence="2" type="ORF">Afil01_61690</name>
</gene>
<feature type="domain" description="HTH cro/C1-type" evidence="1">
    <location>
        <begin position="20"/>
        <end position="75"/>
    </location>
</feature>
<sequence>MQIGNPGDAPLIRRHLAAELKRMRLACGFDVSEVADILGMGRASIYKIENATTIPHQPTLVMLCQVYGAGESVTAHLIELRKKGKEVGHWEAHQAGMDPEWALYTAALRDAKVLQVWEPELVPGLLQLVPDYLERLQDVQDVEPEQAAAVRAYRANQQEEFFRHRARRRVEILLGAGALRNLDPDPALQSAQIQHILALRETHGIDVRVTGGLHACMYGGFHILTPGLSGLGGSPFVYVESLDGARYIEHAHVVSRYESAHAEAFRLATPIEEWK</sequence>
<dbReference type="Pfam" id="PF19054">
    <property type="entry name" value="DUF5753"/>
    <property type="match status" value="1"/>
</dbReference>
<dbReference type="AlphaFoldDB" id="A0A9W6ST54"/>
<dbReference type="CDD" id="cd00093">
    <property type="entry name" value="HTH_XRE"/>
    <property type="match status" value="1"/>
</dbReference>
<dbReference type="InterPro" id="IPR001387">
    <property type="entry name" value="Cro/C1-type_HTH"/>
</dbReference>
<dbReference type="Proteomes" id="UP001165079">
    <property type="component" value="Unassembled WGS sequence"/>
</dbReference>
<organism evidence="2 3">
    <name type="scientific">Actinorhabdospora filicis</name>
    <dbReference type="NCBI Taxonomy" id="1785913"/>
    <lineage>
        <taxon>Bacteria</taxon>
        <taxon>Bacillati</taxon>
        <taxon>Actinomycetota</taxon>
        <taxon>Actinomycetes</taxon>
        <taxon>Micromonosporales</taxon>
        <taxon>Micromonosporaceae</taxon>
        <taxon>Actinorhabdospora</taxon>
    </lineage>
</organism>